<sequence length="331" mass="37969">MRYLFLLVLMINLSCSDEKESGIINDFNNENNQWLVDESLVKEGAPFEFIDSPKFKKPSEFDTLSDNELVLMFSNKGKIRVFPYIYLNYSEVVNDEIEGLKYVASYCPQTKSGICFQKNINGKEFNMFASGYLYKDNLVLTSKEDEKTFWSQMLVSGIKGNDLSLGIKDVFSIETTWKTVKKKFPEADVYYHNLLKKEAKFYSYESVSSAGSKKYLGIISEGIERKVELFSFTDFNKTKIKKTNVNGREVVVYGDIDKEVFSVFYIPSGSNLKVVNKFPIILSDERGNEWNIFGEAITGSNIGSRLTSPSFYTADLWAWNCFFKDEVTQNP</sequence>
<gene>
    <name evidence="1" type="ORF">T190115A13A_10324</name>
</gene>
<dbReference type="Proteomes" id="UP001497602">
    <property type="component" value="Unassembled WGS sequence"/>
</dbReference>
<dbReference type="RefSeq" id="WP_348737969.1">
    <property type="nucleotide sequence ID" value="NZ_CAXJRC010000011.1"/>
</dbReference>
<dbReference type="InterPro" id="IPR021516">
    <property type="entry name" value="DUF3179"/>
</dbReference>
<organism evidence="1 2">
    <name type="scientific">Tenacibaculum vairaonense</name>
    <dbReference type="NCBI Taxonomy" id="3137860"/>
    <lineage>
        <taxon>Bacteria</taxon>
        <taxon>Pseudomonadati</taxon>
        <taxon>Bacteroidota</taxon>
        <taxon>Flavobacteriia</taxon>
        <taxon>Flavobacteriales</taxon>
        <taxon>Flavobacteriaceae</taxon>
        <taxon>Tenacibaculum</taxon>
    </lineage>
</organism>
<reference evidence="1 2" key="1">
    <citation type="submission" date="2024-05" db="EMBL/GenBank/DDBJ databases">
        <authorList>
            <person name="Duchaud E."/>
        </authorList>
    </citation>
    <scope>NUCLEOTIDE SEQUENCE [LARGE SCALE GENOMIC DNA]</scope>
    <source>
        <strain evidence="1">Ena-SAMPLE-TAB-13-05-2024-13:56:06:370-140305</strain>
    </source>
</reference>
<dbReference type="Pfam" id="PF11376">
    <property type="entry name" value="DUF3179"/>
    <property type="match status" value="1"/>
</dbReference>
<proteinExistence type="predicted"/>
<keyword evidence="2" id="KW-1185">Reference proteome</keyword>
<evidence type="ECO:0000313" key="1">
    <source>
        <dbReference type="EMBL" id="CAL2106168.1"/>
    </source>
</evidence>
<evidence type="ECO:0000313" key="2">
    <source>
        <dbReference type="Proteomes" id="UP001497602"/>
    </source>
</evidence>
<evidence type="ECO:0008006" key="3">
    <source>
        <dbReference type="Google" id="ProtNLM"/>
    </source>
</evidence>
<protein>
    <recommendedName>
        <fullName evidence="3">DUF3179 domain-containing protein</fullName>
    </recommendedName>
</protein>
<accession>A0ABM9PKJ9</accession>
<dbReference type="EMBL" id="CAXJRC010000011">
    <property type="protein sequence ID" value="CAL2106168.1"/>
    <property type="molecule type" value="Genomic_DNA"/>
</dbReference>
<comment type="caution">
    <text evidence="1">The sequence shown here is derived from an EMBL/GenBank/DDBJ whole genome shotgun (WGS) entry which is preliminary data.</text>
</comment>
<name>A0ABM9PKJ9_9FLAO</name>